<accession>A0A0F9I3Z4</accession>
<evidence type="ECO:0000313" key="1">
    <source>
        <dbReference type="EMBL" id="KKL88555.1"/>
    </source>
</evidence>
<gene>
    <name evidence="1" type="ORF">LCGC14_1923530</name>
</gene>
<sequence length="136" mass="14767">MPNTQTNSRSAAQASNMLTIVESALLAKDRLPAAGRNPHRHDVTSFHLDAQPGGWAAIITFERERAGTLKRLGTPPKIYPTKKEAFLAGAETLCRILTGSKTLPFFIDHGDNLIVTGFGTGGFRGSFMMKMPAPWV</sequence>
<dbReference type="AlphaFoldDB" id="A0A0F9I3Z4"/>
<comment type="caution">
    <text evidence="1">The sequence shown here is derived from an EMBL/GenBank/DDBJ whole genome shotgun (WGS) entry which is preliminary data.</text>
</comment>
<reference evidence="1" key="1">
    <citation type="journal article" date="2015" name="Nature">
        <title>Complex archaea that bridge the gap between prokaryotes and eukaryotes.</title>
        <authorList>
            <person name="Spang A."/>
            <person name="Saw J.H."/>
            <person name="Jorgensen S.L."/>
            <person name="Zaremba-Niedzwiedzka K."/>
            <person name="Martijn J."/>
            <person name="Lind A.E."/>
            <person name="van Eijk R."/>
            <person name="Schleper C."/>
            <person name="Guy L."/>
            <person name="Ettema T.J."/>
        </authorList>
    </citation>
    <scope>NUCLEOTIDE SEQUENCE</scope>
</reference>
<proteinExistence type="predicted"/>
<organism evidence="1">
    <name type="scientific">marine sediment metagenome</name>
    <dbReference type="NCBI Taxonomy" id="412755"/>
    <lineage>
        <taxon>unclassified sequences</taxon>
        <taxon>metagenomes</taxon>
        <taxon>ecological metagenomes</taxon>
    </lineage>
</organism>
<protein>
    <submittedName>
        <fullName evidence="1">Uncharacterized protein</fullName>
    </submittedName>
</protein>
<name>A0A0F9I3Z4_9ZZZZ</name>
<dbReference type="EMBL" id="LAZR01020533">
    <property type="protein sequence ID" value="KKL88555.1"/>
    <property type="molecule type" value="Genomic_DNA"/>
</dbReference>